<comment type="caution">
    <text evidence="1">The sequence shown here is derived from an EMBL/GenBank/DDBJ whole genome shotgun (WGS) entry which is preliminary data.</text>
</comment>
<proteinExistence type="predicted"/>
<gene>
    <name evidence="1" type="ORF">GCM10011534_00200</name>
</gene>
<dbReference type="AlphaFoldDB" id="A0A917SIJ4"/>
<name>A0A917SIJ4_9RHOB</name>
<protein>
    <submittedName>
        <fullName evidence="1">Uncharacterized protein</fullName>
    </submittedName>
</protein>
<reference evidence="1" key="1">
    <citation type="journal article" date="2014" name="Int. J. Syst. Evol. Microbiol.">
        <title>Complete genome sequence of Corynebacterium casei LMG S-19264T (=DSM 44701T), isolated from a smear-ripened cheese.</title>
        <authorList>
            <consortium name="US DOE Joint Genome Institute (JGI-PGF)"/>
            <person name="Walter F."/>
            <person name="Albersmeier A."/>
            <person name="Kalinowski J."/>
            <person name="Ruckert C."/>
        </authorList>
    </citation>
    <scope>NUCLEOTIDE SEQUENCE</scope>
    <source>
        <strain evidence="1">CGMCC 1.6293</strain>
    </source>
</reference>
<organism evidence="1 2">
    <name type="scientific">Pseudooceanicola nanhaiensis</name>
    <dbReference type="NCBI Taxonomy" id="375761"/>
    <lineage>
        <taxon>Bacteria</taxon>
        <taxon>Pseudomonadati</taxon>
        <taxon>Pseudomonadota</taxon>
        <taxon>Alphaproteobacteria</taxon>
        <taxon>Rhodobacterales</taxon>
        <taxon>Paracoccaceae</taxon>
        <taxon>Pseudooceanicola</taxon>
    </lineage>
</organism>
<evidence type="ECO:0000313" key="1">
    <source>
        <dbReference type="EMBL" id="GGL82133.1"/>
    </source>
</evidence>
<evidence type="ECO:0000313" key="2">
    <source>
        <dbReference type="Proteomes" id="UP000649829"/>
    </source>
</evidence>
<reference evidence="1" key="2">
    <citation type="submission" date="2020-09" db="EMBL/GenBank/DDBJ databases">
        <authorList>
            <person name="Sun Q."/>
            <person name="Zhou Y."/>
        </authorList>
    </citation>
    <scope>NUCLEOTIDE SEQUENCE</scope>
    <source>
        <strain evidence="1">CGMCC 1.6293</strain>
    </source>
</reference>
<accession>A0A917SIJ4</accession>
<keyword evidence="2" id="KW-1185">Reference proteome</keyword>
<dbReference type="Proteomes" id="UP000649829">
    <property type="component" value="Unassembled WGS sequence"/>
</dbReference>
<sequence length="84" mass="8824">MRTAGKPGAANAAVSIVPSGSAETGEIGKIIMKGAYKARSPPEKIVGKVQAADSPNFNMHGHTMLWKELDAKNPAKGYRCQGDN</sequence>
<dbReference type="EMBL" id="BMLF01000001">
    <property type="protein sequence ID" value="GGL82133.1"/>
    <property type="molecule type" value="Genomic_DNA"/>
</dbReference>